<accession>A0A1E3VX18</accession>
<keyword evidence="2" id="KW-1185">Reference proteome</keyword>
<dbReference type="STRING" id="1774968.AUC68_11220"/>
<sequence>MAAKVRTLSDTLADPRLTPETRDSIRAEVEIAEQIRDERVEQAHHIKSIHQLTKGFLNMVKPGTEIRAVPGPVPKAGSDPVRRVAVIRDEIAALKRARAEVGDSPLSREELVARAKEHVLARAAQGVPYGLHTVIPGEPRLRSDRGRSFKNEVEALFSFMCWFRQSDVVEKLTADIDAALEGKDTLTSVERNARLAELDVEILTAERDEEATICAALAQGHNVTRRRDADPRAVLGLEVGRPR</sequence>
<dbReference type="Proteomes" id="UP000094501">
    <property type="component" value="Unassembled WGS sequence"/>
</dbReference>
<evidence type="ECO:0000313" key="1">
    <source>
        <dbReference type="EMBL" id="ODR98062.1"/>
    </source>
</evidence>
<name>A0A1E3VX18_9HYPH</name>
<organism evidence="1 2">
    <name type="scientific">Methyloceanibacter methanicus</name>
    <dbReference type="NCBI Taxonomy" id="1774968"/>
    <lineage>
        <taxon>Bacteria</taxon>
        <taxon>Pseudomonadati</taxon>
        <taxon>Pseudomonadota</taxon>
        <taxon>Alphaproteobacteria</taxon>
        <taxon>Hyphomicrobiales</taxon>
        <taxon>Hyphomicrobiaceae</taxon>
        <taxon>Methyloceanibacter</taxon>
    </lineage>
</organism>
<evidence type="ECO:0000313" key="2">
    <source>
        <dbReference type="Proteomes" id="UP000094501"/>
    </source>
</evidence>
<dbReference type="AlphaFoldDB" id="A0A1E3VX18"/>
<proteinExistence type="predicted"/>
<protein>
    <submittedName>
        <fullName evidence="1">Uncharacterized protein</fullName>
    </submittedName>
</protein>
<dbReference type="EMBL" id="LPWG01000014">
    <property type="protein sequence ID" value="ODR98062.1"/>
    <property type="molecule type" value="Genomic_DNA"/>
</dbReference>
<comment type="caution">
    <text evidence="1">The sequence shown here is derived from an EMBL/GenBank/DDBJ whole genome shotgun (WGS) entry which is preliminary data.</text>
</comment>
<gene>
    <name evidence="1" type="ORF">AUC68_11220</name>
</gene>
<reference evidence="1 2" key="1">
    <citation type="journal article" date="2016" name="Environ. Microbiol.">
        <title>New Methyloceanibacter diversity from North Sea sediments includes methanotroph containing solely the soluble methane monooxygenase.</title>
        <authorList>
            <person name="Vekeman B."/>
            <person name="Kerckhof F.M."/>
            <person name="Cremers G."/>
            <person name="de Vos P."/>
            <person name="Vandamme P."/>
            <person name="Boon N."/>
            <person name="Op den Camp H.J."/>
            <person name="Heylen K."/>
        </authorList>
    </citation>
    <scope>NUCLEOTIDE SEQUENCE [LARGE SCALE GENOMIC DNA]</scope>
    <source>
        <strain evidence="1 2">R-67174</strain>
    </source>
</reference>